<dbReference type="EMBL" id="LUEZ02000040">
    <property type="protein sequence ID" value="RDB25783.1"/>
    <property type="molecule type" value="Genomic_DNA"/>
</dbReference>
<keyword evidence="2" id="KW-0812">Transmembrane</keyword>
<keyword evidence="2" id="KW-0472">Membrane</keyword>
<name>A0A369K1Q0_HYPMA</name>
<feature type="compositionally biased region" description="Polar residues" evidence="1">
    <location>
        <begin position="230"/>
        <end position="251"/>
    </location>
</feature>
<evidence type="ECO:0000313" key="4">
    <source>
        <dbReference type="Proteomes" id="UP000076154"/>
    </source>
</evidence>
<feature type="region of interest" description="Disordered" evidence="1">
    <location>
        <begin position="108"/>
        <end position="192"/>
    </location>
</feature>
<evidence type="ECO:0000256" key="1">
    <source>
        <dbReference type="SAM" id="MobiDB-lite"/>
    </source>
</evidence>
<organism evidence="3 4">
    <name type="scientific">Hypsizygus marmoreus</name>
    <name type="common">White beech mushroom</name>
    <name type="synonym">Agaricus marmoreus</name>
    <dbReference type="NCBI Taxonomy" id="39966"/>
    <lineage>
        <taxon>Eukaryota</taxon>
        <taxon>Fungi</taxon>
        <taxon>Dikarya</taxon>
        <taxon>Basidiomycota</taxon>
        <taxon>Agaricomycotina</taxon>
        <taxon>Agaricomycetes</taxon>
        <taxon>Agaricomycetidae</taxon>
        <taxon>Agaricales</taxon>
        <taxon>Tricholomatineae</taxon>
        <taxon>Lyophyllaceae</taxon>
        <taxon>Hypsizygus</taxon>
    </lineage>
</organism>
<gene>
    <name evidence="3" type="ORF">Hypma_006414</name>
</gene>
<feature type="compositionally biased region" description="Basic and acidic residues" evidence="1">
    <location>
        <begin position="388"/>
        <end position="402"/>
    </location>
</feature>
<dbReference type="InParanoid" id="A0A369K1Q0"/>
<accession>A0A369K1Q0</accession>
<feature type="compositionally biased region" description="Polar residues" evidence="1">
    <location>
        <begin position="295"/>
        <end position="321"/>
    </location>
</feature>
<feature type="compositionally biased region" description="Polar residues" evidence="1">
    <location>
        <begin position="424"/>
        <end position="438"/>
    </location>
</feature>
<evidence type="ECO:0000313" key="3">
    <source>
        <dbReference type="EMBL" id="RDB25783.1"/>
    </source>
</evidence>
<keyword evidence="4" id="KW-1185">Reference proteome</keyword>
<dbReference type="AlphaFoldDB" id="A0A369K1Q0"/>
<dbReference type="Proteomes" id="UP000076154">
    <property type="component" value="Unassembled WGS sequence"/>
</dbReference>
<sequence length="438" mass="46802">MIFGGWRNYKYTASRSQPQLVSLPAHTIYRCRSPDPFNSTLLPLLDVCVISKVCKSIIMYAVSAIALAVLALNAASTLAVPRPVGDILEARTELLFIRDFDLQAAYPNAKSRPEMTPTPTKDSAPEPMESLLPLKRTPPGPGAPKPDNNASVDGSESVPKTVTHTKRPQPTACKPGETPSTHKKRKPKHSIRHRRISLLDKLRHLVQVELAVQGRSVPQPVAARAPEPTPEQTSMPKPSNDGTNVTNTSTKGPAPAPTPTPPSTINNSTDDTTSKGNTGNTEGNTSTGPKDNTGLMDNTSSVDPTTSPKATPEAFSSSTRIGRNKEKTVHLWVSATKTRCYATKPAPGPSANQDTDQPTAPIAGTGPGPAGGPVTKEPAATHQPFPDVKLRPTKTAENDLLGRSRPLLTGRLHPPRRKRPGLPQEQSILSSVITVNKT</sequence>
<feature type="compositionally biased region" description="Basic residues" evidence="1">
    <location>
        <begin position="181"/>
        <end position="192"/>
    </location>
</feature>
<reference evidence="3" key="1">
    <citation type="submission" date="2018-04" db="EMBL/GenBank/DDBJ databases">
        <title>Whole genome sequencing of Hypsizygus marmoreus.</title>
        <authorList>
            <person name="Choi I.-G."/>
            <person name="Min B."/>
            <person name="Kim J.-G."/>
            <person name="Kim S."/>
            <person name="Oh Y.-L."/>
            <person name="Kong W.-S."/>
            <person name="Park H."/>
            <person name="Jeong J."/>
            <person name="Song E.-S."/>
        </authorList>
    </citation>
    <scope>NUCLEOTIDE SEQUENCE [LARGE SCALE GENOMIC DNA]</scope>
    <source>
        <strain evidence="3">51987-8</strain>
    </source>
</reference>
<protein>
    <submittedName>
        <fullName evidence="3">Uncharacterized protein</fullName>
    </submittedName>
</protein>
<feature type="compositionally biased region" description="Polar residues" evidence="1">
    <location>
        <begin position="148"/>
        <end position="162"/>
    </location>
</feature>
<feature type="compositionally biased region" description="Low complexity" evidence="1">
    <location>
        <begin position="263"/>
        <end position="288"/>
    </location>
</feature>
<feature type="transmembrane region" description="Helical" evidence="2">
    <location>
        <begin position="57"/>
        <end position="80"/>
    </location>
</feature>
<keyword evidence="2" id="KW-1133">Transmembrane helix</keyword>
<comment type="caution">
    <text evidence="3">The sequence shown here is derived from an EMBL/GenBank/DDBJ whole genome shotgun (WGS) entry which is preliminary data.</text>
</comment>
<proteinExistence type="predicted"/>
<feature type="region of interest" description="Disordered" evidence="1">
    <location>
        <begin position="217"/>
        <end position="438"/>
    </location>
</feature>
<evidence type="ECO:0000256" key="2">
    <source>
        <dbReference type="SAM" id="Phobius"/>
    </source>
</evidence>